<dbReference type="PANTHER" id="PTHR22930">
    <property type="match status" value="1"/>
</dbReference>
<sequence length="478" mass="54557">MTAVQYTLIHFLPITSYPNHLPNYTYISFIIRTIHGQIFLQICLQSNFTLAAHTFKQIRKQNCNFYLNCELIILCDYCKMCSKKDILALMIIAEVCCEDEAESKTRKPRKWVKDWFLEKERFSNEKLVRHLKGSEPIDYKNYLRMTCATFDELLYKVAPFITKQDTLMRDAISAETRLNITLRYLAKRNDFEDLKFFYAVSPQAIEKIVIETCQAIIHVLQGCIKLPKTTDEWRKEAELFEQVSGFPNCIGAIDGKHVEIKKPANSGSFYFNYKKTFSIVLMAVVNANLEFLMVDVGQNGRVSDGGVFSNTTFAKLLSEGNLQVPQSRVVVPGEESLPYVFVADDAFALTKNILKPYTGYHLTRQQEHFNAKLSSARVKVENVFGILANRFQVLLKPINLCPEKATTIVLTCCYLHNFLRQKDTPDSVNTTGSNGQSQGDGNNMLPLELTHARNSTNLAKRTRDAFCNVINHNNNANQ</sequence>
<dbReference type="Proteomes" id="UP000410492">
    <property type="component" value="Unassembled WGS sequence"/>
</dbReference>
<evidence type="ECO:0000259" key="9">
    <source>
        <dbReference type="Pfam" id="PF13359"/>
    </source>
</evidence>
<evidence type="ECO:0000256" key="7">
    <source>
        <dbReference type="ARBA" id="ARBA00023242"/>
    </source>
</evidence>
<dbReference type="GO" id="GO:0004518">
    <property type="term" value="F:nuclease activity"/>
    <property type="evidence" value="ECO:0007669"/>
    <property type="project" value="UniProtKB-KW"/>
</dbReference>
<keyword evidence="6" id="KW-0378">Hydrolase</keyword>
<evidence type="ECO:0000256" key="3">
    <source>
        <dbReference type="ARBA" id="ARBA00006958"/>
    </source>
</evidence>
<keyword evidence="5" id="KW-0479">Metal-binding</keyword>
<evidence type="ECO:0000256" key="8">
    <source>
        <dbReference type="SAM" id="MobiDB-lite"/>
    </source>
</evidence>
<evidence type="ECO:0000313" key="11">
    <source>
        <dbReference type="Proteomes" id="UP000410492"/>
    </source>
</evidence>
<keyword evidence="11" id="KW-1185">Reference proteome</keyword>
<gene>
    <name evidence="10" type="ORF">CALMAC_LOCUS9104</name>
</gene>
<evidence type="ECO:0000256" key="2">
    <source>
        <dbReference type="ARBA" id="ARBA00004123"/>
    </source>
</evidence>
<proteinExistence type="inferred from homology"/>
<dbReference type="InterPro" id="IPR045249">
    <property type="entry name" value="HARBI1-like"/>
</dbReference>
<evidence type="ECO:0000256" key="4">
    <source>
        <dbReference type="ARBA" id="ARBA00022722"/>
    </source>
</evidence>
<reference evidence="10 11" key="1">
    <citation type="submission" date="2019-01" db="EMBL/GenBank/DDBJ databases">
        <authorList>
            <person name="Sayadi A."/>
        </authorList>
    </citation>
    <scope>NUCLEOTIDE SEQUENCE [LARGE SCALE GENOMIC DNA]</scope>
</reference>
<dbReference type="InterPro" id="IPR027806">
    <property type="entry name" value="HARBI1_dom"/>
</dbReference>
<evidence type="ECO:0000256" key="1">
    <source>
        <dbReference type="ARBA" id="ARBA00001968"/>
    </source>
</evidence>
<name>A0A653CIY3_CALMS</name>
<accession>A0A653CIY3</accession>
<feature type="region of interest" description="Disordered" evidence="8">
    <location>
        <begin position="424"/>
        <end position="446"/>
    </location>
</feature>
<evidence type="ECO:0000256" key="5">
    <source>
        <dbReference type="ARBA" id="ARBA00022723"/>
    </source>
</evidence>
<feature type="compositionally biased region" description="Low complexity" evidence="8">
    <location>
        <begin position="432"/>
        <end position="443"/>
    </location>
</feature>
<evidence type="ECO:0000313" key="10">
    <source>
        <dbReference type="EMBL" id="VEN47284.1"/>
    </source>
</evidence>
<dbReference type="PANTHER" id="PTHR22930:SF269">
    <property type="entry name" value="NUCLEASE HARBI1-LIKE PROTEIN"/>
    <property type="match status" value="1"/>
</dbReference>
<evidence type="ECO:0000256" key="6">
    <source>
        <dbReference type="ARBA" id="ARBA00022801"/>
    </source>
</evidence>
<keyword evidence="4" id="KW-0540">Nuclease</keyword>
<dbReference type="Pfam" id="PF13359">
    <property type="entry name" value="DDE_Tnp_4"/>
    <property type="match status" value="1"/>
</dbReference>
<dbReference type="GO" id="GO:0046872">
    <property type="term" value="F:metal ion binding"/>
    <property type="evidence" value="ECO:0007669"/>
    <property type="project" value="UniProtKB-KW"/>
</dbReference>
<protein>
    <recommendedName>
        <fullName evidence="9">DDE Tnp4 domain-containing protein</fullName>
    </recommendedName>
</protein>
<dbReference type="AlphaFoldDB" id="A0A653CIY3"/>
<comment type="cofactor">
    <cofactor evidence="1">
        <name>a divalent metal cation</name>
        <dbReference type="ChEBI" id="CHEBI:60240"/>
    </cofactor>
</comment>
<keyword evidence="7" id="KW-0539">Nucleus</keyword>
<dbReference type="OrthoDB" id="6741510at2759"/>
<dbReference type="EMBL" id="CAACVG010007833">
    <property type="protein sequence ID" value="VEN47284.1"/>
    <property type="molecule type" value="Genomic_DNA"/>
</dbReference>
<organism evidence="10 11">
    <name type="scientific">Callosobruchus maculatus</name>
    <name type="common">Southern cowpea weevil</name>
    <name type="synonym">Pulse bruchid</name>
    <dbReference type="NCBI Taxonomy" id="64391"/>
    <lineage>
        <taxon>Eukaryota</taxon>
        <taxon>Metazoa</taxon>
        <taxon>Ecdysozoa</taxon>
        <taxon>Arthropoda</taxon>
        <taxon>Hexapoda</taxon>
        <taxon>Insecta</taxon>
        <taxon>Pterygota</taxon>
        <taxon>Neoptera</taxon>
        <taxon>Endopterygota</taxon>
        <taxon>Coleoptera</taxon>
        <taxon>Polyphaga</taxon>
        <taxon>Cucujiformia</taxon>
        <taxon>Chrysomeloidea</taxon>
        <taxon>Chrysomelidae</taxon>
        <taxon>Bruchinae</taxon>
        <taxon>Bruchini</taxon>
        <taxon>Callosobruchus</taxon>
    </lineage>
</organism>
<dbReference type="GO" id="GO:0016787">
    <property type="term" value="F:hydrolase activity"/>
    <property type="evidence" value="ECO:0007669"/>
    <property type="project" value="UniProtKB-KW"/>
</dbReference>
<feature type="domain" description="DDE Tnp4" evidence="9">
    <location>
        <begin position="253"/>
        <end position="417"/>
    </location>
</feature>
<comment type="similarity">
    <text evidence="3">Belongs to the HARBI1 family.</text>
</comment>
<comment type="subcellular location">
    <subcellularLocation>
        <location evidence="2">Nucleus</location>
    </subcellularLocation>
</comment>
<dbReference type="GO" id="GO:0005634">
    <property type="term" value="C:nucleus"/>
    <property type="evidence" value="ECO:0007669"/>
    <property type="project" value="UniProtKB-SubCell"/>
</dbReference>